<accession>A0A8H5X597</accession>
<dbReference type="EMBL" id="JAAOAK010000204">
    <property type="protein sequence ID" value="KAF5682940.1"/>
    <property type="molecule type" value="Genomic_DNA"/>
</dbReference>
<reference evidence="3 4" key="1">
    <citation type="submission" date="2020-05" db="EMBL/GenBank/DDBJ databases">
        <title>Identification and distribution of gene clusters putatively required for synthesis of sphingolipid metabolism inhibitors in phylogenetically diverse species of the filamentous fungus Fusarium.</title>
        <authorList>
            <person name="Kim H.-S."/>
            <person name="Busman M."/>
            <person name="Brown D.W."/>
            <person name="Divon H."/>
            <person name="Uhlig S."/>
            <person name="Proctor R.H."/>
        </authorList>
    </citation>
    <scope>NUCLEOTIDE SEQUENCE [LARGE SCALE GENOMIC DNA]</scope>
    <source>
        <strain evidence="3 4">NRRL 25311</strain>
    </source>
</reference>
<proteinExistence type="predicted"/>
<organism evidence="3 4">
    <name type="scientific">Fusarium denticulatum</name>
    <dbReference type="NCBI Taxonomy" id="48507"/>
    <lineage>
        <taxon>Eukaryota</taxon>
        <taxon>Fungi</taxon>
        <taxon>Dikarya</taxon>
        <taxon>Ascomycota</taxon>
        <taxon>Pezizomycotina</taxon>
        <taxon>Sordariomycetes</taxon>
        <taxon>Hypocreomycetidae</taxon>
        <taxon>Hypocreales</taxon>
        <taxon>Nectriaceae</taxon>
        <taxon>Fusarium</taxon>
        <taxon>Fusarium fujikuroi species complex</taxon>
    </lineage>
</organism>
<evidence type="ECO:0000256" key="2">
    <source>
        <dbReference type="SAM" id="SignalP"/>
    </source>
</evidence>
<evidence type="ECO:0000313" key="3">
    <source>
        <dbReference type="EMBL" id="KAF5682940.1"/>
    </source>
</evidence>
<gene>
    <name evidence="3" type="ORF">FDENT_7446</name>
</gene>
<feature type="region of interest" description="Disordered" evidence="1">
    <location>
        <begin position="25"/>
        <end position="56"/>
    </location>
</feature>
<feature type="compositionally biased region" description="Pro residues" evidence="1">
    <location>
        <begin position="34"/>
        <end position="56"/>
    </location>
</feature>
<name>A0A8H5X597_9HYPO</name>
<keyword evidence="4" id="KW-1185">Reference proteome</keyword>
<comment type="caution">
    <text evidence="3">The sequence shown here is derived from an EMBL/GenBank/DDBJ whole genome shotgun (WGS) entry which is preliminary data.</text>
</comment>
<keyword evidence="2" id="KW-0732">Signal</keyword>
<evidence type="ECO:0000313" key="4">
    <source>
        <dbReference type="Proteomes" id="UP000562682"/>
    </source>
</evidence>
<feature type="signal peptide" evidence="2">
    <location>
        <begin position="1"/>
        <end position="20"/>
    </location>
</feature>
<dbReference type="Proteomes" id="UP000562682">
    <property type="component" value="Unassembled WGS sequence"/>
</dbReference>
<sequence length="56" mass="5853">MLILNLFNIAILALSNQVFASPITGDNTLEARDQPPPPQPPVPPPVPPPPPPPGPT</sequence>
<protein>
    <submittedName>
        <fullName evidence="3">Uncharacterized protein</fullName>
    </submittedName>
</protein>
<dbReference type="AlphaFoldDB" id="A0A8H5X597"/>
<evidence type="ECO:0000256" key="1">
    <source>
        <dbReference type="SAM" id="MobiDB-lite"/>
    </source>
</evidence>
<feature type="chain" id="PRO_5034349692" evidence="2">
    <location>
        <begin position="21"/>
        <end position="56"/>
    </location>
</feature>
<feature type="non-terminal residue" evidence="3">
    <location>
        <position position="56"/>
    </location>
</feature>